<evidence type="ECO:0000313" key="2">
    <source>
        <dbReference type="EMBL" id="PNP52063.1"/>
    </source>
</evidence>
<organism evidence="2 3">
    <name type="scientific">Trichoderma harzianum</name>
    <name type="common">Hypocrea lixii</name>
    <dbReference type="NCBI Taxonomy" id="5544"/>
    <lineage>
        <taxon>Eukaryota</taxon>
        <taxon>Fungi</taxon>
        <taxon>Dikarya</taxon>
        <taxon>Ascomycota</taxon>
        <taxon>Pezizomycotina</taxon>
        <taxon>Sordariomycetes</taxon>
        <taxon>Hypocreomycetidae</taxon>
        <taxon>Hypocreales</taxon>
        <taxon>Hypocreaceae</taxon>
        <taxon>Trichoderma</taxon>
    </lineage>
</organism>
<dbReference type="SUPFAM" id="SSF47027">
    <property type="entry name" value="Acyl-CoA binding protein"/>
    <property type="match status" value="1"/>
</dbReference>
<dbReference type="InterPro" id="IPR035984">
    <property type="entry name" value="Acyl-CoA-binding_sf"/>
</dbReference>
<dbReference type="AlphaFoldDB" id="A0A2K0U2R8"/>
<evidence type="ECO:0000259" key="1">
    <source>
        <dbReference type="PROSITE" id="PS51228"/>
    </source>
</evidence>
<dbReference type="GO" id="GO:0000062">
    <property type="term" value="F:fatty-acyl-CoA binding"/>
    <property type="evidence" value="ECO:0007669"/>
    <property type="project" value="InterPro"/>
</dbReference>
<feature type="domain" description="ACB" evidence="1">
    <location>
        <begin position="1"/>
        <end position="44"/>
    </location>
</feature>
<dbReference type="EMBL" id="MTYI01000111">
    <property type="protein sequence ID" value="PNP52063.1"/>
    <property type="molecule type" value="Genomic_DNA"/>
</dbReference>
<dbReference type="Gene3D" id="1.20.80.10">
    <property type="match status" value="1"/>
</dbReference>
<evidence type="ECO:0000313" key="3">
    <source>
        <dbReference type="Proteomes" id="UP000236290"/>
    </source>
</evidence>
<comment type="caution">
    <text evidence="2">The sequence shown here is derived from an EMBL/GenBank/DDBJ whole genome shotgun (WGS) entry which is preliminary data.</text>
</comment>
<dbReference type="Pfam" id="PF00887">
    <property type="entry name" value="ACBP"/>
    <property type="match status" value="1"/>
</dbReference>
<dbReference type="InterPro" id="IPR000582">
    <property type="entry name" value="Acyl-CoA-binding_protein"/>
</dbReference>
<dbReference type="InterPro" id="IPR014352">
    <property type="entry name" value="FERM/acyl-CoA-bd_prot_sf"/>
</dbReference>
<sequence>MFDMKGKAKYAAWKAAYEEEGITDADEAQKKYVEFVEELKSKYA</sequence>
<protein>
    <recommendedName>
        <fullName evidence="1">ACB domain-containing protein</fullName>
    </recommendedName>
</protein>
<name>A0A2K0U2R8_TRIHA</name>
<reference evidence="2 3" key="1">
    <citation type="submission" date="2017-02" db="EMBL/GenBank/DDBJ databases">
        <title>Genomes of Trichoderma spp. with biocontrol activity.</title>
        <authorList>
            <person name="Gardiner D."/>
            <person name="Kazan K."/>
            <person name="Vos C."/>
            <person name="Harvey P."/>
        </authorList>
    </citation>
    <scope>NUCLEOTIDE SEQUENCE [LARGE SCALE GENOMIC DNA]</scope>
    <source>
        <strain evidence="2 3">Tr1</strain>
    </source>
</reference>
<proteinExistence type="predicted"/>
<dbReference type="PROSITE" id="PS51228">
    <property type="entry name" value="ACB_2"/>
    <property type="match status" value="1"/>
</dbReference>
<dbReference type="Proteomes" id="UP000236290">
    <property type="component" value="Unassembled WGS sequence"/>
</dbReference>
<gene>
    <name evidence="2" type="ORF">THARTR1_07272</name>
</gene>
<accession>A0A2K0U2R8</accession>